<feature type="region of interest" description="Disordered" evidence="3">
    <location>
        <begin position="1345"/>
        <end position="1509"/>
    </location>
</feature>
<proteinExistence type="predicted"/>
<feature type="region of interest" description="Disordered" evidence="3">
    <location>
        <begin position="1563"/>
        <end position="1699"/>
    </location>
</feature>
<feature type="compositionally biased region" description="Low complexity" evidence="3">
    <location>
        <begin position="1357"/>
        <end position="1377"/>
    </location>
</feature>
<dbReference type="Gene3D" id="2.130.10.30">
    <property type="entry name" value="Regulator of chromosome condensation 1/beta-lactamase-inhibitor protein II"/>
    <property type="match status" value="1"/>
</dbReference>
<dbReference type="InterPro" id="IPR000210">
    <property type="entry name" value="BTB/POZ_dom"/>
</dbReference>
<dbReference type="Gene3D" id="1.25.40.20">
    <property type="entry name" value="Ankyrin repeat-containing domain"/>
    <property type="match status" value="1"/>
</dbReference>
<feature type="compositionally biased region" description="Gly residues" evidence="3">
    <location>
        <begin position="1657"/>
        <end position="1687"/>
    </location>
</feature>
<feature type="domain" description="BTB" evidence="4">
    <location>
        <begin position="851"/>
        <end position="906"/>
    </location>
</feature>
<gene>
    <name evidence="5" type="ORF">DMC30DRAFT_396386</name>
</gene>
<dbReference type="PROSITE" id="PS50012">
    <property type="entry name" value="RCC1_3"/>
    <property type="match status" value="2"/>
</dbReference>
<evidence type="ECO:0000313" key="6">
    <source>
        <dbReference type="Proteomes" id="UP000311382"/>
    </source>
</evidence>
<feature type="region of interest" description="Disordered" evidence="3">
    <location>
        <begin position="1207"/>
        <end position="1259"/>
    </location>
</feature>
<feature type="repeat" description="RCC1" evidence="2">
    <location>
        <begin position="327"/>
        <end position="389"/>
    </location>
</feature>
<dbReference type="Proteomes" id="UP000311382">
    <property type="component" value="Unassembled WGS sequence"/>
</dbReference>
<dbReference type="Pfam" id="PF00651">
    <property type="entry name" value="BTB"/>
    <property type="match status" value="2"/>
</dbReference>
<dbReference type="Pfam" id="PF12796">
    <property type="entry name" value="Ank_2"/>
    <property type="match status" value="1"/>
</dbReference>
<feature type="region of interest" description="Disordered" evidence="3">
    <location>
        <begin position="302"/>
        <end position="321"/>
    </location>
</feature>
<feature type="region of interest" description="Disordered" evidence="3">
    <location>
        <begin position="795"/>
        <end position="820"/>
    </location>
</feature>
<organism evidence="5 6">
    <name type="scientific">Rhodotorula diobovata</name>
    <dbReference type="NCBI Taxonomy" id="5288"/>
    <lineage>
        <taxon>Eukaryota</taxon>
        <taxon>Fungi</taxon>
        <taxon>Dikarya</taxon>
        <taxon>Basidiomycota</taxon>
        <taxon>Pucciniomycotina</taxon>
        <taxon>Microbotryomycetes</taxon>
        <taxon>Sporidiobolales</taxon>
        <taxon>Sporidiobolaceae</taxon>
        <taxon>Rhodotorula</taxon>
    </lineage>
</organism>
<evidence type="ECO:0000256" key="3">
    <source>
        <dbReference type="SAM" id="MobiDB-lite"/>
    </source>
</evidence>
<feature type="compositionally biased region" description="Polar residues" evidence="3">
    <location>
        <begin position="1385"/>
        <end position="1396"/>
    </location>
</feature>
<protein>
    <recommendedName>
        <fullName evidence="4">BTB domain-containing protein</fullName>
    </recommendedName>
</protein>
<dbReference type="OrthoDB" id="1893551at2759"/>
<dbReference type="SUPFAM" id="SSF48403">
    <property type="entry name" value="Ankyrin repeat"/>
    <property type="match status" value="1"/>
</dbReference>
<keyword evidence="1" id="KW-0677">Repeat</keyword>
<feature type="compositionally biased region" description="Pro residues" evidence="3">
    <location>
        <begin position="1418"/>
        <end position="1427"/>
    </location>
</feature>
<reference evidence="5 6" key="1">
    <citation type="submission" date="2019-03" db="EMBL/GenBank/DDBJ databases">
        <title>Rhodosporidium diobovatum UCD-FST 08-225 genome sequencing, assembly, and annotation.</title>
        <authorList>
            <person name="Fakankun I.U."/>
            <person name="Fristensky B."/>
            <person name="Levin D.B."/>
        </authorList>
    </citation>
    <scope>NUCLEOTIDE SEQUENCE [LARGE SCALE GENOMIC DNA]</scope>
    <source>
        <strain evidence="5 6">UCD-FST 08-225</strain>
    </source>
</reference>
<feature type="compositionally biased region" description="Low complexity" evidence="3">
    <location>
        <begin position="1688"/>
        <end position="1699"/>
    </location>
</feature>
<feature type="compositionally biased region" description="Low complexity" evidence="3">
    <location>
        <begin position="1246"/>
        <end position="1259"/>
    </location>
</feature>
<sequence length="1699" mass="178649">MNDEGLTCFQLLPLQHVDLSERRAAESSRRIATAPRRLFPSFLPFPCLGSLNCSAASSTLIISNECINNEHDPTVATLNPRARSPPRSTSHGEHFALPCQPPSLSPRRHLLELARARLPTHSEERPPASRTSTPLPPCMSHIDLHALYASRAIAKARTFLRSGGGGGGGAAGGAGGGAGKDGASGDGAGGMMSKSPSAASGWAGGGSLDRQAVAAELNRRNYLGQTVLHLAVTEQDPWALDWVELLLSVPGLQVNAPDAESGWSALHRALYAGNIPAARLLLQRDDVDMRLKDREGLTPFDVYNSTVDGTNPSPDPLSTHPLNPGRVELLSWGSNRNYTLGFPTDSERATPERVTLRREEGGTGLAAFEPLRVKDVNMARLHTAIVTDEKVSNIRLCGYGTGGRLGPNNQTQFTFAPLRDFPQQVSSVVLSPDHTVVITTAGDVFTFGLNRFSQLGYALDTAGPSPFSKSNEEDPIQATPRRVVGALKKEVVLGAAASRTHTVVFTADSLFAWGTNRGQLGFPIAGNPIQVLPRKVTLGITQPVRQLTATENATACLLESRDVVVLYHEAYIKVAFPLDPFPRHMMAFRPGQAEAKPSISKLAACGNTFAALSSLGDVFTFTLDSGTGASMPTSSLSGATLASGGGDGTASPGRAARFAPKPTRIWTLRRSFTSVTDVGVGIDGSIIICTVSGHVFIRSRKFEGSSSSAKGGLSLAFGGGGGESSSSSLGGGGERKGGWKFSRVPYLQRVIKVAANSTGGFAALRADVPLRFIDIDGPSLAKDLLALLPHWERVGPPPLPPAKPQRAADEEDEDDEDDTDAVIERDIAVATKLMEVLRRWDLTWETSENGTDAVVNVGVRSIPVHKTVLASRSPVLARHFATNRQIDLDCSGLAALLLVHYLYSDDFPAVWDTRVGIPLRAAVPQAESDLLEVGVVKLELRHLAQSLELHALSQALERQVKTLPAPTLASSLTDLLAASVSSKAVAALPASLKPDVVLRLADREVKAHSVVLRARCTFFAMFFADPDWHRARRSKSGVVTFDFAHLSWDVVSLVLEHVYRDAGMSLFQTVERDSAEEYIDFAVQVLAAANELLLDKLKQVCSAVLRSFVTLHNVCSILCDAAFYEAHDLTRACMHFLASSMETALETGLLDDLPPDLLTALTAFVRERQGAKMPISRSNFLFQELLTRHQEFYDALDVGRPTGAAKRYRPAIVPPSPRPSPSMLSPGTSPQLMPTKSPRMRPSVGPSSAASPNLSPSLPAVREADEPFALDEDFLLDPSAPRGSAAGVGQPYLARRRSSVTPLGSSPSQASFMPLGSPPPMRLQPWQAAAVEPSKAPLDLRSIMASESAATPPRRTSASASAGKAPSPSGLTTSSPSWRPVLPQRASSLASIQEQQAATLARRAPARPVASGSGSVRSPPPAAPPTPSRGAPPAATASPGIPLGPVFTPSRLPSGSKASPSPRTHFGGSDTPWQNYDRMAPSSTPPPAPAPLSPASPTDPFARPAASSFAAIQSEQRAALAAVNAHKAPRSLAEVMAQEAADALRREQELKEEKEFLTWFEEESKRVKQQQQQAAKAAAKAPKKGGGAPGGGANGTPNGSGGKGKGKAKKAPATPAPANAAVALAPTPPTTSLHASAAPFTPGVSAPSSGTSTPKRSGGGGGRGRGGAGGGGGTGVRGKGKGRGGAGASSPSPSPGVTV</sequence>
<feature type="region of interest" description="Disordered" evidence="3">
    <location>
        <begin position="637"/>
        <end position="656"/>
    </location>
</feature>
<dbReference type="InterPro" id="IPR036770">
    <property type="entry name" value="Ankyrin_rpt-contain_sf"/>
</dbReference>
<dbReference type="SUPFAM" id="SSF54695">
    <property type="entry name" value="POZ domain"/>
    <property type="match status" value="2"/>
</dbReference>
<dbReference type="InterPro" id="IPR000408">
    <property type="entry name" value="Reg_chr_condens"/>
</dbReference>
<feature type="compositionally biased region" description="Low complexity" evidence="3">
    <location>
        <begin position="1647"/>
        <end position="1656"/>
    </location>
</feature>
<feature type="compositionally biased region" description="Gly residues" evidence="3">
    <location>
        <begin position="164"/>
        <end position="190"/>
    </location>
</feature>
<keyword evidence="6" id="KW-1185">Reference proteome</keyword>
<dbReference type="PANTHER" id="PTHR22872:SF2">
    <property type="entry name" value="INHIBITOR OF BRUTON TYROSINE KINASE"/>
    <property type="match status" value="1"/>
</dbReference>
<feature type="compositionally biased region" description="Basic and acidic residues" evidence="3">
    <location>
        <begin position="117"/>
        <end position="127"/>
    </location>
</feature>
<feature type="region of interest" description="Disordered" evidence="3">
    <location>
        <begin position="117"/>
        <end position="136"/>
    </location>
</feature>
<feature type="region of interest" description="Disordered" evidence="3">
    <location>
        <begin position="80"/>
        <end position="101"/>
    </location>
</feature>
<dbReference type="EMBL" id="SOZI01000054">
    <property type="protein sequence ID" value="TNY20953.1"/>
    <property type="molecule type" value="Genomic_DNA"/>
</dbReference>
<dbReference type="Gene3D" id="3.30.710.10">
    <property type="entry name" value="Potassium Channel Kv1.1, Chain A"/>
    <property type="match status" value="2"/>
</dbReference>
<name>A0A5C5FVR0_9BASI</name>
<feature type="compositionally biased region" description="Low complexity" evidence="3">
    <location>
        <begin position="1428"/>
        <end position="1440"/>
    </location>
</feature>
<dbReference type="SUPFAM" id="SSF50985">
    <property type="entry name" value="RCC1/BLIP-II"/>
    <property type="match status" value="1"/>
</dbReference>
<dbReference type="InterPro" id="IPR009091">
    <property type="entry name" value="RCC1/BLIP-II"/>
</dbReference>
<feature type="compositionally biased region" description="Pro residues" evidence="3">
    <location>
        <begin position="1483"/>
        <end position="1494"/>
    </location>
</feature>
<feature type="compositionally biased region" description="Gly residues" evidence="3">
    <location>
        <begin position="1584"/>
        <end position="1603"/>
    </location>
</feature>
<feature type="compositionally biased region" description="Low complexity" evidence="3">
    <location>
        <begin position="1495"/>
        <end position="1509"/>
    </location>
</feature>
<feature type="domain" description="BTB" evidence="4">
    <location>
        <begin position="994"/>
        <end position="1059"/>
    </location>
</feature>
<feature type="compositionally biased region" description="Polar residues" evidence="3">
    <location>
        <begin position="1299"/>
        <end position="1311"/>
    </location>
</feature>
<feature type="compositionally biased region" description="Polar residues" evidence="3">
    <location>
        <begin position="303"/>
        <end position="312"/>
    </location>
</feature>
<feature type="compositionally biased region" description="Low complexity" evidence="3">
    <location>
        <begin position="1397"/>
        <end position="1417"/>
    </location>
</feature>
<dbReference type="InterPro" id="IPR011333">
    <property type="entry name" value="SKP1/BTB/POZ_sf"/>
</dbReference>
<feature type="compositionally biased region" description="Low complexity" evidence="3">
    <location>
        <begin position="1611"/>
        <end position="1639"/>
    </location>
</feature>
<evidence type="ECO:0000256" key="1">
    <source>
        <dbReference type="ARBA" id="ARBA00022737"/>
    </source>
</evidence>
<evidence type="ECO:0000259" key="4">
    <source>
        <dbReference type="PROSITE" id="PS50097"/>
    </source>
</evidence>
<dbReference type="PROSITE" id="PS50097">
    <property type="entry name" value="BTB"/>
    <property type="match status" value="2"/>
</dbReference>
<feature type="region of interest" description="Disordered" evidence="3">
    <location>
        <begin position="1274"/>
        <end position="1323"/>
    </location>
</feature>
<dbReference type="PANTHER" id="PTHR22872">
    <property type="entry name" value="BTK-BINDING PROTEIN-RELATED"/>
    <property type="match status" value="1"/>
</dbReference>
<dbReference type="InterPro" id="IPR002110">
    <property type="entry name" value="Ankyrin_rpt"/>
</dbReference>
<feature type="repeat" description="RCC1" evidence="2">
    <location>
        <begin position="442"/>
        <end position="508"/>
    </location>
</feature>
<evidence type="ECO:0000256" key="2">
    <source>
        <dbReference type="PROSITE-ProRule" id="PRU00235"/>
    </source>
</evidence>
<dbReference type="SMART" id="SM00225">
    <property type="entry name" value="BTB"/>
    <property type="match status" value="2"/>
</dbReference>
<dbReference type="InterPro" id="IPR051625">
    <property type="entry name" value="Signaling_Regulatory_Domain"/>
</dbReference>
<dbReference type="CDD" id="cd18186">
    <property type="entry name" value="BTB_POZ_ZBTB_KLHL-like"/>
    <property type="match status" value="1"/>
</dbReference>
<feature type="region of interest" description="Disordered" evidence="3">
    <location>
        <begin position="164"/>
        <end position="205"/>
    </location>
</feature>
<accession>A0A5C5FVR0</accession>
<evidence type="ECO:0000313" key="5">
    <source>
        <dbReference type="EMBL" id="TNY20953.1"/>
    </source>
</evidence>
<feature type="compositionally biased region" description="Acidic residues" evidence="3">
    <location>
        <begin position="809"/>
        <end position="820"/>
    </location>
</feature>
<comment type="caution">
    <text evidence="5">The sequence shown here is derived from an EMBL/GenBank/DDBJ whole genome shotgun (WGS) entry which is preliminary data.</text>
</comment>
<dbReference type="STRING" id="5288.A0A5C5FVR0"/>
<feature type="compositionally biased region" description="Polar residues" evidence="3">
    <location>
        <begin position="1451"/>
        <end position="1462"/>
    </location>
</feature>